<gene>
    <name evidence="2" type="ORF">DFR71_1340</name>
</gene>
<dbReference type="InterPro" id="IPR019587">
    <property type="entry name" value="Polyketide_cyclase/dehydratase"/>
</dbReference>
<proteinExistence type="predicted"/>
<comment type="caution">
    <text evidence="2">The sequence shown here is derived from an EMBL/GenBank/DDBJ whole genome shotgun (WGS) entry which is preliminary data.</text>
</comment>
<accession>A0A4R1G8M1</accession>
<dbReference type="EMBL" id="SMFR01000001">
    <property type="protein sequence ID" value="TCK00342.1"/>
    <property type="molecule type" value="Genomic_DNA"/>
</dbReference>
<evidence type="ECO:0000313" key="3">
    <source>
        <dbReference type="Proteomes" id="UP000294856"/>
    </source>
</evidence>
<evidence type="ECO:0000256" key="1">
    <source>
        <dbReference type="SAM" id="MobiDB-lite"/>
    </source>
</evidence>
<dbReference type="InterPro" id="IPR023393">
    <property type="entry name" value="START-like_dom_sf"/>
</dbReference>
<feature type="region of interest" description="Disordered" evidence="1">
    <location>
        <begin position="1"/>
        <end position="20"/>
    </location>
</feature>
<dbReference type="Proteomes" id="UP000294856">
    <property type="component" value="Unassembled WGS sequence"/>
</dbReference>
<reference evidence="2 3" key="1">
    <citation type="submission" date="2019-03" db="EMBL/GenBank/DDBJ databases">
        <title>Genomic Encyclopedia of Type Strains, Phase IV (KMG-IV): sequencing the most valuable type-strain genomes for metagenomic binning, comparative biology and taxonomic classification.</title>
        <authorList>
            <person name="Goeker M."/>
        </authorList>
    </citation>
    <scope>NUCLEOTIDE SEQUENCE [LARGE SCALE GENOMIC DNA]</scope>
    <source>
        <strain evidence="2 3">DSM 44684</strain>
    </source>
</reference>
<dbReference type="Pfam" id="PF10604">
    <property type="entry name" value="Polyketide_cyc2"/>
    <property type="match status" value="1"/>
</dbReference>
<dbReference type="SUPFAM" id="SSF55961">
    <property type="entry name" value="Bet v1-like"/>
    <property type="match status" value="1"/>
</dbReference>
<protein>
    <submittedName>
        <fullName evidence="2">Uncharacterized protein YndB with AHSA1/START domain</fullName>
    </submittedName>
</protein>
<evidence type="ECO:0000313" key="2">
    <source>
        <dbReference type="EMBL" id="TCK00342.1"/>
    </source>
</evidence>
<keyword evidence="3" id="KW-1185">Reference proteome</keyword>
<dbReference type="CDD" id="cd07812">
    <property type="entry name" value="SRPBCC"/>
    <property type="match status" value="1"/>
</dbReference>
<name>A0A4R1G8M1_9NOCA</name>
<sequence length="190" mass="20823">MSVPNDLTDTGRKSDSGRSSAAITMPMLSVTARHAYPEAPLPNTLEASIDIAAPPEKVWSVLADLRRMSELSPTTLKMVALGGVRDGAFTVNVNKVGWKVYPTTSRIVRFEPNRALAFRMNENRTVWTYELEPTTTGTRVVETRTVDAKGLPGWLRGTIKVAMGGEEQFEADLVSGMRETLSKVKVAAER</sequence>
<organism evidence="2 3">
    <name type="scientific">Nocardia alba</name>
    <dbReference type="NCBI Taxonomy" id="225051"/>
    <lineage>
        <taxon>Bacteria</taxon>
        <taxon>Bacillati</taxon>
        <taxon>Actinomycetota</taxon>
        <taxon>Actinomycetes</taxon>
        <taxon>Mycobacteriales</taxon>
        <taxon>Nocardiaceae</taxon>
        <taxon>Nocardia</taxon>
    </lineage>
</organism>
<dbReference type="STRING" id="1210063.GCA_001612665_02938"/>
<dbReference type="Gene3D" id="3.30.530.20">
    <property type="match status" value="1"/>
</dbReference>
<dbReference type="AlphaFoldDB" id="A0A4R1G8M1"/>